<dbReference type="STRING" id="89187.ISM_12845"/>
<accession>A3SMR3</accession>
<evidence type="ECO:0000313" key="3">
    <source>
        <dbReference type="Proteomes" id="UP000005954"/>
    </source>
</evidence>
<dbReference type="Proteomes" id="UP000005954">
    <property type="component" value="Unassembled WGS sequence"/>
</dbReference>
<organism evidence="2 3">
    <name type="scientific">Roseovarius nubinhibens (strain ATCC BAA-591 / DSM 15170 / ISM)</name>
    <dbReference type="NCBI Taxonomy" id="89187"/>
    <lineage>
        <taxon>Bacteria</taxon>
        <taxon>Pseudomonadati</taxon>
        <taxon>Pseudomonadota</taxon>
        <taxon>Alphaproteobacteria</taxon>
        <taxon>Rhodobacterales</taxon>
        <taxon>Roseobacteraceae</taxon>
        <taxon>Roseovarius</taxon>
    </lineage>
</organism>
<proteinExistence type="predicted"/>
<keyword evidence="3" id="KW-1185">Reference proteome</keyword>
<evidence type="ECO:0000256" key="1">
    <source>
        <dbReference type="SAM" id="Phobius"/>
    </source>
</evidence>
<gene>
    <name evidence="2" type="ORF">ISM_12845</name>
</gene>
<feature type="transmembrane region" description="Helical" evidence="1">
    <location>
        <begin position="6"/>
        <end position="27"/>
    </location>
</feature>
<dbReference type="HOGENOM" id="CLU_2685541_0_0_5"/>
<reference evidence="2 3" key="1">
    <citation type="submission" date="2005-12" db="EMBL/GenBank/DDBJ databases">
        <authorList>
            <person name="Moran M.A."/>
            <person name="Ferriera S."/>
            <person name="Johnson J."/>
            <person name="Kravitz S."/>
            <person name="Halpern A."/>
            <person name="Remington K."/>
            <person name="Beeson K."/>
            <person name="Tran B."/>
            <person name="Rogers Y.-H."/>
            <person name="Friedman R."/>
            <person name="Venter J.C."/>
        </authorList>
    </citation>
    <scope>NUCLEOTIDE SEQUENCE [LARGE SCALE GENOMIC DNA]</scope>
    <source>
        <strain evidence="3">ATCC BAA-591 / DSM 15170 / ISM</strain>
    </source>
</reference>
<sequence>MDWTAIIDQLGGGLSSAVIAGLAWAWVRERNRTEALTDRLIEQSNDHAKDAVRREQDVLSTLKQLEQAIRGRSL</sequence>
<keyword evidence="1" id="KW-0472">Membrane</keyword>
<keyword evidence="1" id="KW-0812">Transmembrane</keyword>
<keyword evidence="1" id="KW-1133">Transmembrane helix</keyword>
<evidence type="ECO:0000313" key="2">
    <source>
        <dbReference type="EMBL" id="EAP75753.1"/>
    </source>
</evidence>
<dbReference type="AlphaFoldDB" id="A3SMR3"/>
<comment type="caution">
    <text evidence="2">The sequence shown here is derived from an EMBL/GenBank/DDBJ whole genome shotgun (WGS) entry which is preliminary data.</text>
</comment>
<protein>
    <submittedName>
        <fullName evidence="2">Uncharacterized protein</fullName>
    </submittedName>
</protein>
<dbReference type="RefSeq" id="WP_009814578.1">
    <property type="nucleotide sequence ID" value="NZ_CH724156.1"/>
</dbReference>
<dbReference type="EMBL" id="AALY01000002">
    <property type="protein sequence ID" value="EAP75753.1"/>
    <property type="molecule type" value="Genomic_DNA"/>
</dbReference>
<name>A3SMR3_ROSNI</name>